<dbReference type="RefSeq" id="WP_301630076.1">
    <property type="nucleotide sequence ID" value="NZ_BORS01000017.1"/>
</dbReference>
<dbReference type="Proteomes" id="UP000678895">
    <property type="component" value="Unassembled WGS sequence"/>
</dbReference>
<evidence type="ECO:0000259" key="1">
    <source>
        <dbReference type="PROSITE" id="PS51186"/>
    </source>
</evidence>
<dbReference type="PROSITE" id="PS51186">
    <property type="entry name" value="GNAT"/>
    <property type="match status" value="1"/>
</dbReference>
<evidence type="ECO:0000313" key="3">
    <source>
        <dbReference type="Proteomes" id="UP000678895"/>
    </source>
</evidence>
<organism evidence="2 3">
    <name type="scientific">Paenibacillus apis</name>
    <dbReference type="NCBI Taxonomy" id="1792174"/>
    <lineage>
        <taxon>Bacteria</taxon>
        <taxon>Bacillati</taxon>
        <taxon>Bacillota</taxon>
        <taxon>Bacilli</taxon>
        <taxon>Bacillales</taxon>
        <taxon>Paenibacillaceae</taxon>
        <taxon>Paenibacillus</taxon>
    </lineage>
</organism>
<protein>
    <submittedName>
        <fullName evidence="2">N-acetyltransferase</fullName>
    </submittedName>
</protein>
<dbReference type="GO" id="GO:0016747">
    <property type="term" value="F:acyltransferase activity, transferring groups other than amino-acyl groups"/>
    <property type="evidence" value="ECO:0007669"/>
    <property type="project" value="InterPro"/>
</dbReference>
<dbReference type="AlphaFoldDB" id="A0A919Y8L0"/>
<proteinExistence type="predicted"/>
<comment type="caution">
    <text evidence="2">The sequence shown here is derived from an EMBL/GenBank/DDBJ whole genome shotgun (WGS) entry which is preliminary data.</text>
</comment>
<dbReference type="SUPFAM" id="SSF55729">
    <property type="entry name" value="Acyl-CoA N-acyltransferases (Nat)"/>
    <property type="match status" value="1"/>
</dbReference>
<keyword evidence="3" id="KW-1185">Reference proteome</keyword>
<dbReference type="InterPro" id="IPR016181">
    <property type="entry name" value="Acyl_CoA_acyltransferase"/>
</dbReference>
<dbReference type="EMBL" id="BORS01000017">
    <property type="protein sequence ID" value="GIO44345.1"/>
    <property type="molecule type" value="Genomic_DNA"/>
</dbReference>
<reference evidence="2" key="1">
    <citation type="submission" date="2021-03" db="EMBL/GenBank/DDBJ databases">
        <title>Antimicrobial resistance genes in bacteria isolated from Japanese honey, and their potential for conferring macrolide and lincosamide resistance in the American foulbrood pathogen Paenibacillus larvae.</title>
        <authorList>
            <person name="Okamoto M."/>
            <person name="Kumagai M."/>
            <person name="Kanamori H."/>
            <person name="Takamatsu D."/>
        </authorList>
    </citation>
    <scope>NUCLEOTIDE SEQUENCE</scope>
    <source>
        <strain evidence="2">J41TS4</strain>
    </source>
</reference>
<evidence type="ECO:0000313" key="2">
    <source>
        <dbReference type="EMBL" id="GIO44345.1"/>
    </source>
</evidence>
<dbReference type="Pfam" id="PF13302">
    <property type="entry name" value="Acetyltransf_3"/>
    <property type="match status" value="1"/>
</dbReference>
<feature type="domain" description="N-acetyltransferase" evidence="1">
    <location>
        <begin position="18"/>
        <end position="183"/>
    </location>
</feature>
<sequence length="207" mass="23388">MEFNDYFVTIPLLKTDRLTLRSFCSDDIDTYLGIIHDPQVQQFLGGGVNLFNKEPHISNWLNNINGRLLKTKTVITWCVELTKENKVIGRIDLGGFAKKSMAEISYYLSPEYWGMGFATEAVKEVTHFGFDALRLHRIQALVMSENIPSIKVLRKAGFSEEGILKKYLIGKEFHDTVMLAAIREQNLNYALGTTIGIQPFKNAPPSG</sequence>
<gene>
    <name evidence="2" type="ORF">J41TS4_41030</name>
</gene>
<dbReference type="Gene3D" id="3.40.630.30">
    <property type="match status" value="1"/>
</dbReference>
<accession>A0A919Y8L0</accession>
<name>A0A919Y8L0_9BACL</name>
<dbReference type="PANTHER" id="PTHR43792">
    <property type="entry name" value="GNAT FAMILY, PUTATIVE (AFU_ORTHOLOGUE AFUA_3G00765)-RELATED-RELATED"/>
    <property type="match status" value="1"/>
</dbReference>
<dbReference type="InterPro" id="IPR000182">
    <property type="entry name" value="GNAT_dom"/>
</dbReference>
<dbReference type="InterPro" id="IPR051531">
    <property type="entry name" value="N-acetyltransferase"/>
</dbReference>